<gene>
    <name evidence="2" type="ORF">C8N43_2145</name>
</gene>
<organism evidence="2 3">
    <name type="scientific">Litoreibacter ponti</name>
    <dbReference type="NCBI Taxonomy" id="1510457"/>
    <lineage>
        <taxon>Bacteria</taxon>
        <taxon>Pseudomonadati</taxon>
        <taxon>Pseudomonadota</taxon>
        <taxon>Alphaproteobacteria</taxon>
        <taxon>Rhodobacterales</taxon>
        <taxon>Roseobacteraceae</taxon>
        <taxon>Litoreibacter</taxon>
    </lineage>
</organism>
<dbReference type="RefSeq" id="WP_107845571.1">
    <property type="nucleotide sequence ID" value="NZ_QBKS01000001.1"/>
</dbReference>
<name>A0A2T6BN32_9RHOB</name>
<dbReference type="Gene3D" id="1.10.10.10">
    <property type="entry name" value="Winged helix-like DNA-binding domain superfamily/Winged helix DNA-binding domain"/>
    <property type="match status" value="1"/>
</dbReference>
<dbReference type="SMART" id="SM00347">
    <property type="entry name" value="HTH_MARR"/>
    <property type="match status" value="1"/>
</dbReference>
<protein>
    <submittedName>
        <fullName evidence="2">MarR family protein</fullName>
    </submittedName>
</protein>
<reference evidence="2 3" key="1">
    <citation type="submission" date="2018-04" db="EMBL/GenBank/DDBJ databases">
        <title>Genomic Encyclopedia of Archaeal and Bacterial Type Strains, Phase II (KMG-II): from individual species to whole genera.</title>
        <authorList>
            <person name="Goeker M."/>
        </authorList>
    </citation>
    <scope>NUCLEOTIDE SEQUENCE [LARGE SCALE GENOMIC DNA]</scope>
    <source>
        <strain evidence="2 3">DSM 100977</strain>
    </source>
</reference>
<dbReference type="AlphaFoldDB" id="A0A2T6BN32"/>
<sequence>MSDDIETDLATTLAALHAAMMRGLADRGFTDASLVDAQVLHQARETPSLGAIARTRGVTKQAVQGHVQSLLRRGYVTLSADPNDARAKRVELTPAGEGVVRALAEVSAELATAVEGKLGVERLKNMRNMLGQTRAALE</sequence>
<dbReference type="InterPro" id="IPR039422">
    <property type="entry name" value="MarR/SlyA-like"/>
</dbReference>
<dbReference type="OrthoDB" id="2287011at2"/>
<dbReference type="SUPFAM" id="SSF46785">
    <property type="entry name" value="Winged helix' DNA-binding domain"/>
    <property type="match status" value="1"/>
</dbReference>
<dbReference type="Pfam" id="PF12802">
    <property type="entry name" value="MarR_2"/>
    <property type="match status" value="1"/>
</dbReference>
<keyword evidence="3" id="KW-1185">Reference proteome</keyword>
<evidence type="ECO:0000259" key="1">
    <source>
        <dbReference type="PROSITE" id="PS50995"/>
    </source>
</evidence>
<dbReference type="PANTHER" id="PTHR33164:SF43">
    <property type="entry name" value="HTH-TYPE TRANSCRIPTIONAL REPRESSOR YETL"/>
    <property type="match status" value="1"/>
</dbReference>
<dbReference type="InterPro" id="IPR000835">
    <property type="entry name" value="HTH_MarR-typ"/>
</dbReference>
<dbReference type="EMBL" id="QBKS01000001">
    <property type="protein sequence ID" value="PTX57475.1"/>
    <property type="molecule type" value="Genomic_DNA"/>
</dbReference>
<proteinExistence type="predicted"/>
<evidence type="ECO:0000313" key="3">
    <source>
        <dbReference type="Proteomes" id="UP000243978"/>
    </source>
</evidence>
<dbReference type="InterPro" id="IPR036390">
    <property type="entry name" value="WH_DNA-bd_sf"/>
</dbReference>
<dbReference type="PROSITE" id="PS50995">
    <property type="entry name" value="HTH_MARR_2"/>
    <property type="match status" value="1"/>
</dbReference>
<comment type="caution">
    <text evidence="2">The sequence shown here is derived from an EMBL/GenBank/DDBJ whole genome shotgun (WGS) entry which is preliminary data.</text>
</comment>
<feature type="domain" description="HTH marR-type" evidence="1">
    <location>
        <begin position="2"/>
        <end position="135"/>
    </location>
</feature>
<dbReference type="Proteomes" id="UP000243978">
    <property type="component" value="Unassembled WGS sequence"/>
</dbReference>
<dbReference type="GO" id="GO:0006950">
    <property type="term" value="P:response to stress"/>
    <property type="evidence" value="ECO:0007669"/>
    <property type="project" value="TreeGrafter"/>
</dbReference>
<accession>A0A2T6BN32</accession>
<dbReference type="GO" id="GO:0003700">
    <property type="term" value="F:DNA-binding transcription factor activity"/>
    <property type="evidence" value="ECO:0007669"/>
    <property type="project" value="InterPro"/>
</dbReference>
<dbReference type="InterPro" id="IPR036388">
    <property type="entry name" value="WH-like_DNA-bd_sf"/>
</dbReference>
<evidence type="ECO:0000313" key="2">
    <source>
        <dbReference type="EMBL" id="PTX57475.1"/>
    </source>
</evidence>
<dbReference type="PANTHER" id="PTHR33164">
    <property type="entry name" value="TRANSCRIPTIONAL REGULATOR, MARR FAMILY"/>
    <property type="match status" value="1"/>
</dbReference>